<keyword evidence="3" id="KW-1185">Reference proteome</keyword>
<dbReference type="RefSeq" id="XP_020912949.1">
    <property type="nucleotide sequence ID" value="XM_021057290.2"/>
</dbReference>
<dbReference type="EnsemblMetazoa" id="XM_021057290.2">
    <property type="protein sequence ID" value="XP_020912949.1"/>
    <property type="gene ID" value="LOC110250675"/>
</dbReference>
<evidence type="ECO:0000313" key="2">
    <source>
        <dbReference type="EnsemblMetazoa" id="XP_020912949.1"/>
    </source>
</evidence>
<dbReference type="OrthoDB" id="2328924at2759"/>
<dbReference type="GeneID" id="110250675"/>
<feature type="region of interest" description="Disordered" evidence="1">
    <location>
        <begin position="284"/>
        <end position="315"/>
    </location>
</feature>
<protein>
    <recommendedName>
        <fullName evidence="4">Phytanoyl-CoA dioxygenase</fullName>
    </recommendedName>
</protein>
<proteinExistence type="predicted"/>
<dbReference type="AlphaFoldDB" id="A0A913Y0T1"/>
<feature type="compositionally biased region" description="Basic and acidic residues" evidence="1">
    <location>
        <begin position="284"/>
        <end position="300"/>
    </location>
</feature>
<dbReference type="PANTHER" id="PTHR40128">
    <property type="entry name" value="EXPRESSED PROTEIN"/>
    <property type="match status" value="1"/>
</dbReference>
<name>A0A913Y0T1_EXADI</name>
<dbReference type="KEGG" id="epa:110250675"/>
<accession>A0A913Y0T1</accession>
<evidence type="ECO:0008006" key="4">
    <source>
        <dbReference type="Google" id="ProtNLM"/>
    </source>
</evidence>
<dbReference type="OMA" id="ATPAHYD"/>
<organism evidence="2 3">
    <name type="scientific">Exaiptasia diaphana</name>
    <name type="common">Tropical sea anemone</name>
    <name type="synonym">Aiptasia pulchella</name>
    <dbReference type="NCBI Taxonomy" id="2652724"/>
    <lineage>
        <taxon>Eukaryota</taxon>
        <taxon>Metazoa</taxon>
        <taxon>Cnidaria</taxon>
        <taxon>Anthozoa</taxon>
        <taxon>Hexacorallia</taxon>
        <taxon>Actiniaria</taxon>
        <taxon>Aiptasiidae</taxon>
        <taxon>Exaiptasia</taxon>
    </lineage>
</organism>
<dbReference type="InterPro" id="IPR008775">
    <property type="entry name" value="Phytyl_CoA_dOase-like"/>
</dbReference>
<dbReference type="SUPFAM" id="SSF51197">
    <property type="entry name" value="Clavaminate synthase-like"/>
    <property type="match status" value="1"/>
</dbReference>
<evidence type="ECO:0000256" key="1">
    <source>
        <dbReference type="SAM" id="MobiDB-lite"/>
    </source>
</evidence>
<dbReference type="PANTHER" id="PTHR40128:SF1">
    <property type="entry name" value="PHYTANOYL-COA HYDROXYLASE"/>
    <property type="match status" value="1"/>
</dbReference>
<reference evidence="2" key="1">
    <citation type="submission" date="2022-11" db="UniProtKB">
        <authorList>
            <consortium name="EnsemblMetazoa"/>
        </authorList>
    </citation>
    <scope>IDENTIFICATION</scope>
</reference>
<dbReference type="Gene3D" id="2.60.120.620">
    <property type="entry name" value="q2cbj1_9rhob like domain"/>
    <property type="match status" value="1"/>
</dbReference>
<dbReference type="Pfam" id="PF05721">
    <property type="entry name" value="PhyH"/>
    <property type="match status" value="1"/>
</dbReference>
<sequence length="315" mass="36184">MEVLLGKACLGFRSPDLQELQDCNDILDNRHLLLEQLHDKGYLFIRQLHDRQEVLQARRAVLEYLSQEQPNSFDTTRPLEEAVLNKDKATTRFVSMEGKNTITHSKALLKVFEGERIKAFFRLLFAEEPKTFDYKWLRAIHQGGFTGAHVDNVYMSRGTNKLLTCWTPIGDVTMDMGTLAMCEGSHRLPEFSYFQETYGSMDLEKEGVVGSGWFTEDANEITTRFGGQWKTANFQAGDVLVFTQRTVHMSSVNTSHYARISCDTRWLPMSEIADSRYVGDFDSPERPKYGIEGRETKTGERNTTMDTKKKQWGFL</sequence>
<evidence type="ECO:0000313" key="3">
    <source>
        <dbReference type="Proteomes" id="UP000887567"/>
    </source>
</evidence>
<dbReference type="Proteomes" id="UP000887567">
    <property type="component" value="Unplaced"/>
</dbReference>